<evidence type="ECO:0000256" key="5">
    <source>
        <dbReference type="ARBA" id="ARBA00022840"/>
    </source>
</evidence>
<keyword evidence="3" id="KW-1003">Cell membrane</keyword>
<dbReference type="InterPro" id="IPR003593">
    <property type="entry name" value="AAA+_ATPase"/>
</dbReference>
<dbReference type="InterPro" id="IPR017871">
    <property type="entry name" value="ABC_transporter-like_CS"/>
</dbReference>
<proteinExistence type="inferred from homology"/>
<accession>A0A328N335</accession>
<keyword evidence="8" id="KW-0046">Antibiotic resistance</keyword>
<evidence type="ECO:0000256" key="1">
    <source>
        <dbReference type="ARBA" id="ARBA00004413"/>
    </source>
</evidence>
<dbReference type="NCBIfam" id="TIGR01188">
    <property type="entry name" value="drrA"/>
    <property type="match status" value="1"/>
</dbReference>
<dbReference type="Pfam" id="PF00005">
    <property type="entry name" value="ABC_tran"/>
    <property type="match status" value="1"/>
</dbReference>
<dbReference type="AlphaFoldDB" id="A0A328N335"/>
<evidence type="ECO:0000256" key="9">
    <source>
        <dbReference type="ARBA" id="ARBA00049985"/>
    </source>
</evidence>
<evidence type="ECO:0000256" key="3">
    <source>
        <dbReference type="ARBA" id="ARBA00022475"/>
    </source>
</evidence>
<evidence type="ECO:0000256" key="2">
    <source>
        <dbReference type="ARBA" id="ARBA00022448"/>
    </source>
</evidence>
<dbReference type="GO" id="GO:0005524">
    <property type="term" value="F:ATP binding"/>
    <property type="evidence" value="ECO:0007669"/>
    <property type="project" value="UniProtKB-KW"/>
</dbReference>
<comment type="subcellular location">
    <subcellularLocation>
        <location evidence="1">Cell membrane</location>
        <topology evidence="1">Peripheral membrane protein</topology>
        <orientation evidence="1">Cytoplasmic side</orientation>
    </subcellularLocation>
</comment>
<dbReference type="GO" id="GO:0043215">
    <property type="term" value="P:daunorubicin transport"/>
    <property type="evidence" value="ECO:0007669"/>
    <property type="project" value="InterPro"/>
</dbReference>
<keyword evidence="2" id="KW-0813">Transport</keyword>
<organism evidence="11 12">
    <name type="scientific">Micromonospora noduli</name>
    <dbReference type="NCBI Taxonomy" id="709876"/>
    <lineage>
        <taxon>Bacteria</taxon>
        <taxon>Bacillati</taxon>
        <taxon>Actinomycetota</taxon>
        <taxon>Actinomycetes</taxon>
        <taxon>Micromonosporales</taxon>
        <taxon>Micromonosporaceae</taxon>
        <taxon>Micromonospora</taxon>
    </lineage>
</organism>
<evidence type="ECO:0000256" key="4">
    <source>
        <dbReference type="ARBA" id="ARBA00022741"/>
    </source>
</evidence>
<dbReference type="FunFam" id="3.40.50.300:FF:000589">
    <property type="entry name" value="ABC transporter, ATP-binding subunit"/>
    <property type="match status" value="1"/>
</dbReference>
<evidence type="ECO:0000259" key="10">
    <source>
        <dbReference type="PROSITE" id="PS50893"/>
    </source>
</evidence>
<evidence type="ECO:0000313" key="11">
    <source>
        <dbReference type="EMBL" id="RAO00977.1"/>
    </source>
</evidence>
<dbReference type="GO" id="GO:0016887">
    <property type="term" value="F:ATP hydrolysis activity"/>
    <property type="evidence" value="ECO:0007669"/>
    <property type="project" value="InterPro"/>
</dbReference>
<evidence type="ECO:0000256" key="6">
    <source>
        <dbReference type="ARBA" id="ARBA00022967"/>
    </source>
</evidence>
<dbReference type="InterPro" id="IPR050763">
    <property type="entry name" value="ABC_transporter_ATP-binding"/>
</dbReference>
<evidence type="ECO:0000256" key="7">
    <source>
        <dbReference type="ARBA" id="ARBA00023136"/>
    </source>
</evidence>
<keyword evidence="5 11" id="KW-0067">ATP-binding</keyword>
<keyword evidence="4" id="KW-0547">Nucleotide-binding</keyword>
<evidence type="ECO:0000313" key="12">
    <source>
        <dbReference type="Proteomes" id="UP000248966"/>
    </source>
</evidence>
<protein>
    <submittedName>
        <fullName evidence="11">Ribose import ATP-binding protein RbsA</fullName>
    </submittedName>
</protein>
<sequence>MWSGVGHHIGRWQALCRGQHIVTPTAGVDVHTLAALSPSPGVSPCQPMSAACRGGVSGPAQTRRMTADLVIEAEGLVKTFGKTRALQGVDLAVPRGTVLGVLGPNGAGKTTAVRILSTLLTPDGGTARISGFDVVRDAERVRQSIGLTGQYASVDEDLTGRQNLELFGTLLELGRVGARRRAAELLDWFDLTDAANRPAKTYSGGMRRRLDLAASLVGSPDVIFLDEPTTGLDPAKREDMWDVVRTLVNNGSTVLLTTQYLEEADALADAITVIDHGRVIAHDTPEGLKRVVGGQTLEVRPSDPAQLPRTAEILTQVGSGAQADEIRKGVLAVPVTDDAALTESVARFATAGIGVTELSLHLPSLDEVFFTLTGRTASEDDTTRPTEVAA</sequence>
<dbReference type="PROSITE" id="PS00211">
    <property type="entry name" value="ABC_TRANSPORTER_1"/>
    <property type="match status" value="1"/>
</dbReference>
<dbReference type="GO" id="GO:0005886">
    <property type="term" value="C:plasma membrane"/>
    <property type="evidence" value="ECO:0007669"/>
    <property type="project" value="UniProtKB-SubCell"/>
</dbReference>
<feature type="domain" description="ABC transporter" evidence="10">
    <location>
        <begin position="71"/>
        <end position="301"/>
    </location>
</feature>
<evidence type="ECO:0000256" key="8">
    <source>
        <dbReference type="ARBA" id="ARBA00023251"/>
    </source>
</evidence>
<keyword evidence="6" id="KW-1278">Translocase</keyword>
<dbReference type="PANTHER" id="PTHR42711">
    <property type="entry name" value="ABC TRANSPORTER ATP-BINDING PROTEIN"/>
    <property type="match status" value="1"/>
</dbReference>
<dbReference type="SMART" id="SM00382">
    <property type="entry name" value="AAA"/>
    <property type="match status" value="1"/>
</dbReference>
<dbReference type="Proteomes" id="UP000248966">
    <property type="component" value="Unassembled WGS sequence"/>
</dbReference>
<dbReference type="EMBL" id="PYAA01000017">
    <property type="protein sequence ID" value="RAO00977.1"/>
    <property type="molecule type" value="Genomic_DNA"/>
</dbReference>
<dbReference type="PANTHER" id="PTHR42711:SF19">
    <property type="entry name" value="DOXORUBICIN RESISTANCE ATP-BINDING PROTEIN DRRA"/>
    <property type="match status" value="1"/>
</dbReference>
<dbReference type="GO" id="GO:1900753">
    <property type="term" value="P:doxorubicin transport"/>
    <property type="evidence" value="ECO:0007669"/>
    <property type="project" value="InterPro"/>
</dbReference>
<dbReference type="InterPro" id="IPR027417">
    <property type="entry name" value="P-loop_NTPase"/>
</dbReference>
<dbReference type="InterPro" id="IPR005894">
    <property type="entry name" value="DrrA"/>
</dbReference>
<dbReference type="PROSITE" id="PS50893">
    <property type="entry name" value="ABC_TRANSPORTER_2"/>
    <property type="match status" value="1"/>
</dbReference>
<reference evidence="11 12" key="1">
    <citation type="submission" date="2018-03" db="EMBL/GenBank/DDBJ databases">
        <title>Defining the species Micromonospora saelicesensis and Micromonospora noduli under the framework of genomics.</title>
        <authorList>
            <person name="Riesco R."/>
            <person name="Trujillo M.E."/>
        </authorList>
    </citation>
    <scope>NUCLEOTIDE SEQUENCE [LARGE SCALE GENOMIC DNA]</scope>
    <source>
        <strain evidence="11 12">LAH08</strain>
    </source>
</reference>
<comment type="caution">
    <text evidence="11">The sequence shown here is derived from an EMBL/GenBank/DDBJ whole genome shotgun (WGS) entry which is preliminary data.</text>
</comment>
<gene>
    <name evidence="11" type="ORF">LAH08_03230</name>
</gene>
<dbReference type="GO" id="GO:0046677">
    <property type="term" value="P:response to antibiotic"/>
    <property type="evidence" value="ECO:0007669"/>
    <property type="project" value="UniProtKB-KW"/>
</dbReference>
<dbReference type="InterPro" id="IPR003439">
    <property type="entry name" value="ABC_transporter-like_ATP-bd"/>
</dbReference>
<dbReference type="SUPFAM" id="SSF52540">
    <property type="entry name" value="P-loop containing nucleoside triphosphate hydrolases"/>
    <property type="match status" value="1"/>
</dbReference>
<comment type="similarity">
    <text evidence="9">Belongs to the ABC transporter superfamily. Drug exporter-1 (DrugE1) (TC 3.A.1.105) family.</text>
</comment>
<name>A0A328N335_9ACTN</name>
<keyword evidence="7" id="KW-0472">Membrane</keyword>
<dbReference type="Gene3D" id="3.40.50.300">
    <property type="entry name" value="P-loop containing nucleotide triphosphate hydrolases"/>
    <property type="match status" value="1"/>
</dbReference>